<proteinExistence type="predicted"/>
<dbReference type="GO" id="GO:0051537">
    <property type="term" value="F:2 iron, 2 sulfur cluster binding"/>
    <property type="evidence" value="ECO:0007669"/>
    <property type="project" value="TreeGrafter"/>
</dbReference>
<dbReference type="InterPro" id="IPR058240">
    <property type="entry name" value="rSAM_sf"/>
</dbReference>
<dbReference type="InterPro" id="IPR013785">
    <property type="entry name" value="Aldolase_TIM"/>
</dbReference>
<accession>A0A383CD92</accession>
<name>A0A383CD92_9ZZZZ</name>
<reference evidence="2" key="1">
    <citation type="submission" date="2018-05" db="EMBL/GenBank/DDBJ databases">
        <authorList>
            <person name="Lanie J.A."/>
            <person name="Ng W.-L."/>
            <person name="Kazmierczak K.M."/>
            <person name="Andrzejewski T.M."/>
            <person name="Davidsen T.M."/>
            <person name="Wayne K.J."/>
            <person name="Tettelin H."/>
            <person name="Glass J.I."/>
            <person name="Rusch D."/>
            <person name="Podicherti R."/>
            <person name="Tsui H.-C.T."/>
            <person name="Winkler M.E."/>
        </authorList>
    </citation>
    <scope>NUCLEOTIDE SEQUENCE</scope>
</reference>
<evidence type="ECO:0008006" key="3">
    <source>
        <dbReference type="Google" id="ProtNLM"/>
    </source>
</evidence>
<evidence type="ECO:0000313" key="2">
    <source>
        <dbReference type="EMBL" id="SVE30114.1"/>
    </source>
</evidence>
<keyword evidence="1" id="KW-0004">4Fe-4S</keyword>
<evidence type="ECO:0000256" key="1">
    <source>
        <dbReference type="ARBA" id="ARBA00022485"/>
    </source>
</evidence>
<dbReference type="SUPFAM" id="SSF102114">
    <property type="entry name" value="Radical SAM enzymes"/>
    <property type="match status" value="1"/>
</dbReference>
<gene>
    <name evidence="2" type="ORF">METZ01_LOCUS482968</name>
</gene>
<dbReference type="GO" id="GO:0004076">
    <property type="term" value="F:biotin synthase activity"/>
    <property type="evidence" value="ECO:0007669"/>
    <property type="project" value="InterPro"/>
</dbReference>
<feature type="non-terminal residue" evidence="2">
    <location>
        <position position="104"/>
    </location>
</feature>
<keyword evidence="1" id="KW-0411">Iron-sulfur</keyword>
<dbReference type="InterPro" id="IPR002684">
    <property type="entry name" value="Biotin_synth/BioAB"/>
</dbReference>
<sequence>MNDIKQLIINCKDMVLDKRTLTDEMVNKLFNIDDKFLRDLSNAANEITRAFQGSKIDVEQLANIKKNYCSEDCTFCSQSAFFDTGIGKYQLMTPEEVVRHATNA</sequence>
<dbReference type="GO" id="GO:0009102">
    <property type="term" value="P:biotin biosynthetic process"/>
    <property type="evidence" value="ECO:0007669"/>
    <property type="project" value="InterPro"/>
</dbReference>
<dbReference type="Gene3D" id="3.20.20.70">
    <property type="entry name" value="Aldolase class I"/>
    <property type="match status" value="1"/>
</dbReference>
<keyword evidence="1" id="KW-0408">Iron</keyword>
<dbReference type="PANTHER" id="PTHR22976">
    <property type="entry name" value="BIOTIN SYNTHASE"/>
    <property type="match status" value="1"/>
</dbReference>
<organism evidence="2">
    <name type="scientific">marine metagenome</name>
    <dbReference type="NCBI Taxonomy" id="408172"/>
    <lineage>
        <taxon>unclassified sequences</taxon>
        <taxon>metagenomes</taxon>
        <taxon>ecological metagenomes</taxon>
    </lineage>
</organism>
<dbReference type="AlphaFoldDB" id="A0A383CD92"/>
<dbReference type="EMBL" id="UINC01207843">
    <property type="protein sequence ID" value="SVE30114.1"/>
    <property type="molecule type" value="Genomic_DNA"/>
</dbReference>
<dbReference type="GO" id="GO:0051539">
    <property type="term" value="F:4 iron, 4 sulfur cluster binding"/>
    <property type="evidence" value="ECO:0007669"/>
    <property type="project" value="UniProtKB-KW"/>
</dbReference>
<dbReference type="PANTHER" id="PTHR22976:SF2">
    <property type="entry name" value="BIOTIN SYNTHASE, MITOCHONDRIAL"/>
    <property type="match status" value="1"/>
</dbReference>
<keyword evidence="1" id="KW-0479">Metal-binding</keyword>
<protein>
    <recommendedName>
        <fullName evidence="3">Biotin and thiamin synthesis-associated domain-containing protein</fullName>
    </recommendedName>
</protein>